<evidence type="ECO:0000256" key="1">
    <source>
        <dbReference type="SAM" id="Phobius"/>
    </source>
</evidence>
<dbReference type="EMBL" id="LHZZ01000514">
    <property type="protein sequence ID" value="KXV75572.1"/>
    <property type="molecule type" value="Genomic_DNA"/>
</dbReference>
<sequence>MTQTQPDIADTARRWIVRMASGEMTEEELVQFREWRAASPDHNTVFEQERRLWRALRISPAQDQALQASWTRMGRKKTLKTGLFSLTAIAASAAMFLYAPVFRTWLQADQWTGTTIQTVALADGSEAILDSDTAIAIHYSAHHRDITLLRGNALFKVRHDADRPFRVMDQDGRIEDVGTVFEVRDAPDHVTVSVSQGLVDVYTPPTHSVAVRLREGERLAYAHGTAFPVERDISPDDIATWSRGDLTLDNATLAEAVRAISRYRHGAVYVWGDTPAASRISGVFRIDQPDEALSTIAATSGMKIVHLPGHIVVLRRA</sequence>
<dbReference type="AlphaFoldDB" id="A0A149V658"/>
<dbReference type="PIRSF" id="PIRSF018266">
    <property type="entry name" value="FecR"/>
    <property type="match status" value="1"/>
</dbReference>
<evidence type="ECO:0008006" key="6">
    <source>
        <dbReference type="Google" id="ProtNLM"/>
    </source>
</evidence>
<reference evidence="4 5" key="1">
    <citation type="submission" date="2015-06" db="EMBL/GenBank/DDBJ databases">
        <title>Improved classification and identification of acetic acid bacteria using matrix-assisted laser desorption/ionization time-of-flight mass spectrometry; Gluconobacter nephelii and Gluconobacter uchimurae are later heterotypic synonyms of Gluconobacter japonicus and Gluconobacter oxydans, respectively.</title>
        <authorList>
            <person name="Li L."/>
            <person name="Cleenwerck I."/>
            <person name="De Vuyst L."/>
            <person name="Vandamme P."/>
        </authorList>
    </citation>
    <scope>NUCLEOTIDE SEQUENCE [LARGE SCALE GENOMIC DNA]</scope>
    <source>
        <strain evidence="4 5">LMG 1604</strain>
    </source>
</reference>
<feature type="domain" description="FecR N-terminal" evidence="3">
    <location>
        <begin position="11"/>
        <end position="51"/>
    </location>
</feature>
<name>A0A149V658_9PROT</name>
<dbReference type="RefSeq" id="WP_061490867.1">
    <property type="nucleotide sequence ID" value="NZ_LHZZ01000514.1"/>
</dbReference>
<dbReference type="InterPro" id="IPR006860">
    <property type="entry name" value="FecR"/>
</dbReference>
<evidence type="ECO:0000313" key="5">
    <source>
        <dbReference type="Proteomes" id="UP000075538"/>
    </source>
</evidence>
<protein>
    <recommendedName>
        <fullName evidence="6">Histidine kinase</fullName>
    </recommendedName>
</protein>
<evidence type="ECO:0000259" key="3">
    <source>
        <dbReference type="Pfam" id="PF16220"/>
    </source>
</evidence>
<dbReference type="Gene3D" id="2.60.120.1440">
    <property type="match status" value="1"/>
</dbReference>
<evidence type="ECO:0000259" key="2">
    <source>
        <dbReference type="Pfam" id="PF04773"/>
    </source>
</evidence>
<evidence type="ECO:0000313" key="4">
    <source>
        <dbReference type="EMBL" id="KXV75572.1"/>
    </source>
</evidence>
<accession>A0A149V658</accession>
<feature type="transmembrane region" description="Helical" evidence="1">
    <location>
        <begin position="82"/>
        <end position="101"/>
    </location>
</feature>
<dbReference type="Proteomes" id="UP000075538">
    <property type="component" value="Unassembled WGS sequence"/>
</dbReference>
<organism evidence="4 5">
    <name type="scientific">Acetobacter malorum</name>
    <dbReference type="NCBI Taxonomy" id="178901"/>
    <lineage>
        <taxon>Bacteria</taxon>
        <taxon>Pseudomonadati</taxon>
        <taxon>Pseudomonadota</taxon>
        <taxon>Alphaproteobacteria</taxon>
        <taxon>Acetobacterales</taxon>
        <taxon>Acetobacteraceae</taxon>
        <taxon>Acetobacter</taxon>
    </lineage>
</organism>
<feature type="domain" description="FecR protein" evidence="2">
    <location>
        <begin position="112"/>
        <end position="199"/>
    </location>
</feature>
<dbReference type="Pfam" id="PF16220">
    <property type="entry name" value="DUF4880"/>
    <property type="match status" value="1"/>
</dbReference>
<proteinExistence type="predicted"/>
<dbReference type="InterPro" id="IPR012373">
    <property type="entry name" value="Ferrdict_sens_TM"/>
</dbReference>
<keyword evidence="1" id="KW-0472">Membrane</keyword>
<dbReference type="GO" id="GO:0016989">
    <property type="term" value="F:sigma factor antagonist activity"/>
    <property type="evidence" value="ECO:0007669"/>
    <property type="project" value="TreeGrafter"/>
</dbReference>
<gene>
    <name evidence="4" type="ORF">AD953_06900</name>
</gene>
<comment type="caution">
    <text evidence="4">The sequence shown here is derived from an EMBL/GenBank/DDBJ whole genome shotgun (WGS) entry which is preliminary data.</text>
</comment>
<dbReference type="PANTHER" id="PTHR30273">
    <property type="entry name" value="PERIPLASMIC SIGNAL SENSOR AND SIGMA FACTOR ACTIVATOR FECR-RELATED"/>
    <property type="match status" value="1"/>
</dbReference>
<dbReference type="Pfam" id="PF04773">
    <property type="entry name" value="FecR"/>
    <property type="match status" value="1"/>
</dbReference>
<dbReference type="InterPro" id="IPR032623">
    <property type="entry name" value="FecR_N"/>
</dbReference>
<keyword evidence="1" id="KW-1133">Transmembrane helix</keyword>
<keyword evidence="1" id="KW-0812">Transmembrane</keyword>
<dbReference type="PANTHER" id="PTHR30273:SF2">
    <property type="entry name" value="PROTEIN FECR"/>
    <property type="match status" value="1"/>
</dbReference>
<dbReference type="PATRIC" id="fig|178901.15.peg.3609"/>